<dbReference type="SUPFAM" id="SSF48371">
    <property type="entry name" value="ARM repeat"/>
    <property type="match status" value="1"/>
</dbReference>
<dbReference type="InterPro" id="IPR011989">
    <property type="entry name" value="ARM-like"/>
</dbReference>
<reference evidence="5" key="1">
    <citation type="submission" date="2022-12" db="EMBL/GenBank/DDBJ databases">
        <title>Draft genome assemblies for two species of Escallonia (Escalloniales).</title>
        <authorList>
            <person name="Chanderbali A."/>
            <person name="Dervinis C."/>
            <person name="Anghel I."/>
            <person name="Soltis D."/>
            <person name="Soltis P."/>
            <person name="Zapata F."/>
        </authorList>
    </citation>
    <scope>NUCLEOTIDE SEQUENCE</scope>
    <source>
        <strain evidence="5">UCBG64.0493</strain>
        <tissue evidence="5">Leaf</tissue>
    </source>
</reference>
<evidence type="ECO:0000313" key="5">
    <source>
        <dbReference type="EMBL" id="KAK3032063.1"/>
    </source>
</evidence>
<evidence type="ECO:0000256" key="3">
    <source>
        <dbReference type="PROSITE-ProRule" id="PRU00259"/>
    </source>
</evidence>
<accession>A0AA88WVZ4</accession>
<evidence type="ECO:0000313" key="6">
    <source>
        <dbReference type="Proteomes" id="UP001188597"/>
    </source>
</evidence>
<sequence length="334" mass="36065">MEEVMVEALLSCDREARVLVARGIRNLTSKQRHQLAESGVIQPLVLMLCSQDSEAIEAALLALLTLAFGSERNKTRIAKSGAISVLLKILQCQNQVLVEHAIAALLVLSSCKANKQAIIASGAIQLLVEILDADDSIDSNNNTSMQAKLDILDMLHHLSTCSQIIPLIVFSGAVVTLLRLICGSDKSSKLTEKAVALLEKIISSSQDALRKTASTDGAIQGLVEIVEDGSRQSQEHAVGILLLICQTCRERYRGLILTEGAMPGLLQLSGDGTGRAKEMANALLLLLRDCSSPGLRKKQPNNDFLEEVMRHIDKGGKDGTGLRLVEEMIAKLRT</sequence>
<dbReference type="PANTHER" id="PTHR23315:SF120">
    <property type="entry name" value="ARM REPEAT SUPERFAMILY PROTEIN"/>
    <property type="match status" value="1"/>
</dbReference>
<keyword evidence="1" id="KW-0677">Repeat</keyword>
<dbReference type="InterPro" id="IPR000225">
    <property type="entry name" value="Armadillo"/>
</dbReference>
<keyword evidence="6" id="KW-1185">Reference proteome</keyword>
<gene>
    <name evidence="5" type="ORF">RJ639_036277</name>
</gene>
<dbReference type="InterPro" id="IPR058678">
    <property type="entry name" value="ARM_PUB"/>
</dbReference>
<dbReference type="AlphaFoldDB" id="A0AA88WVZ4"/>
<keyword evidence="2" id="KW-0833">Ubl conjugation pathway</keyword>
<feature type="repeat" description="ARM" evidence="3">
    <location>
        <begin position="81"/>
        <end position="123"/>
    </location>
</feature>
<organism evidence="5 6">
    <name type="scientific">Escallonia herrerae</name>
    <dbReference type="NCBI Taxonomy" id="1293975"/>
    <lineage>
        <taxon>Eukaryota</taxon>
        <taxon>Viridiplantae</taxon>
        <taxon>Streptophyta</taxon>
        <taxon>Embryophyta</taxon>
        <taxon>Tracheophyta</taxon>
        <taxon>Spermatophyta</taxon>
        <taxon>Magnoliopsida</taxon>
        <taxon>eudicotyledons</taxon>
        <taxon>Gunneridae</taxon>
        <taxon>Pentapetalae</taxon>
        <taxon>asterids</taxon>
        <taxon>campanulids</taxon>
        <taxon>Escalloniales</taxon>
        <taxon>Escalloniaceae</taxon>
        <taxon>Escallonia</taxon>
    </lineage>
</organism>
<evidence type="ECO:0000259" key="4">
    <source>
        <dbReference type="Pfam" id="PF25598"/>
    </source>
</evidence>
<dbReference type="PROSITE" id="PS50176">
    <property type="entry name" value="ARM_REPEAT"/>
    <property type="match status" value="1"/>
</dbReference>
<feature type="domain" description="U-box" evidence="4">
    <location>
        <begin position="113"/>
        <end position="288"/>
    </location>
</feature>
<dbReference type="Proteomes" id="UP001188597">
    <property type="component" value="Unassembled WGS sequence"/>
</dbReference>
<dbReference type="Gene3D" id="1.25.10.10">
    <property type="entry name" value="Leucine-rich Repeat Variant"/>
    <property type="match status" value="2"/>
</dbReference>
<comment type="caution">
    <text evidence="5">The sequence shown here is derived from an EMBL/GenBank/DDBJ whole genome shotgun (WGS) entry which is preliminary data.</text>
</comment>
<dbReference type="Pfam" id="PF00514">
    <property type="entry name" value="Arm"/>
    <property type="match status" value="1"/>
</dbReference>
<dbReference type="EMBL" id="JAVXUP010000282">
    <property type="protein sequence ID" value="KAK3032063.1"/>
    <property type="molecule type" value="Genomic_DNA"/>
</dbReference>
<proteinExistence type="predicted"/>
<dbReference type="Pfam" id="PF25598">
    <property type="entry name" value="ARM_PUB"/>
    <property type="match status" value="1"/>
</dbReference>
<dbReference type="InterPro" id="IPR016024">
    <property type="entry name" value="ARM-type_fold"/>
</dbReference>
<dbReference type="SMART" id="SM00185">
    <property type="entry name" value="ARM"/>
    <property type="match status" value="4"/>
</dbReference>
<name>A0AA88WVZ4_9ASTE</name>
<evidence type="ECO:0000256" key="1">
    <source>
        <dbReference type="ARBA" id="ARBA00022737"/>
    </source>
</evidence>
<protein>
    <recommendedName>
        <fullName evidence="4">U-box domain-containing protein</fullName>
    </recommendedName>
</protein>
<dbReference type="PANTHER" id="PTHR23315">
    <property type="entry name" value="U BOX DOMAIN-CONTAINING"/>
    <property type="match status" value="1"/>
</dbReference>
<evidence type="ECO:0000256" key="2">
    <source>
        <dbReference type="ARBA" id="ARBA00022786"/>
    </source>
</evidence>